<feature type="domain" description="Methyl-accepting transducer" evidence="7">
    <location>
        <begin position="246"/>
        <end position="482"/>
    </location>
</feature>
<dbReference type="PANTHER" id="PTHR32089:SF112">
    <property type="entry name" value="LYSOZYME-LIKE PROTEIN-RELATED"/>
    <property type="match status" value="1"/>
</dbReference>
<dbReference type="Gene3D" id="6.10.340.10">
    <property type="match status" value="1"/>
</dbReference>
<evidence type="ECO:0000256" key="6">
    <source>
        <dbReference type="SAM" id="Phobius"/>
    </source>
</evidence>
<dbReference type="GO" id="GO:0006935">
    <property type="term" value="P:chemotaxis"/>
    <property type="evidence" value="ECO:0007669"/>
    <property type="project" value="InterPro"/>
</dbReference>
<evidence type="ECO:0000313" key="10">
    <source>
        <dbReference type="Proteomes" id="UP000621436"/>
    </source>
</evidence>
<dbReference type="InterPro" id="IPR004090">
    <property type="entry name" value="Chemotax_Me-accpt_rcpt"/>
</dbReference>
<keyword evidence="1 3" id="KW-0807">Transducer</keyword>
<dbReference type="GO" id="GO:0007165">
    <property type="term" value="P:signal transduction"/>
    <property type="evidence" value="ECO:0007669"/>
    <property type="project" value="UniProtKB-KW"/>
</dbReference>
<dbReference type="Proteomes" id="UP000621436">
    <property type="component" value="Unassembled WGS sequence"/>
</dbReference>
<keyword evidence="6" id="KW-0812">Transmembrane</keyword>
<feature type="coiled-coil region" evidence="4">
    <location>
        <begin position="282"/>
        <end position="344"/>
    </location>
</feature>
<evidence type="ECO:0000256" key="3">
    <source>
        <dbReference type="PROSITE-ProRule" id="PRU00284"/>
    </source>
</evidence>
<comment type="caution">
    <text evidence="9">The sequence shown here is derived from an EMBL/GenBank/DDBJ whole genome shotgun (WGS) entry which is preliminary data.</text>
</comment>
<dbReference type="PRINTS" id="PR00260">
    <property type="entry name" value="CHEMTRNSDUCR"/>
</dbReference>
<evidence type="ECO:0000256" key="4">
    <source>
        <dbReference type="SAM" id="Coils"/>
    </source>
</evidence>
<evidence type="ECO:0000256" key="2">
    <source>
        <dbReference type="ARBA" id="ARBA00029447"/>
    </source>
</evidence>
<evidence type="ECO:0000313" key="9">
    <source>
        <dbReference type="EMBL" id="MBF8437847.1"/>
    </source>
</evidence>
<organism evidence="9 10">
    <name type="scientific">Halonatronomonas betaini</name>
    <dbReference type="NCBI Taxonomy" id="2778430"/>
    <lineage>
        <taxon>Bacteria</taxon>
        <taxon>Bacillati</taxon>
        <taxon>Bacillota</taxon>
        <taxon>Clostridia</taxon>
        <taxon>Halanaerobiales</taxon>
        <taxon>Halarsenatibacteraceae</taxon>
        <taxon>Halonatronomonas</taxon>
    </lineage>
</organism>
<name>A0A931FBD1_9FIRM</name>
<feature type="compositionally biased region" description="Low complexity" evidence="5">
    <location>
        <begin position="488"/>
        <end position="509"/>
    </location>
</feature>
<evidence type="ECO:0000256" key="5">
    <source>
        <dbReference type="SAM" id="MobiDB-lite"/>
    </source>
</evidence>
<gene>
    <name evidence="9" type="ORF">I0Q91_12185</name>
</gene>
<dbReference type="Pfam" id="PF00672">
    <property type="entry name" value="HAMP"/>
    <property type="match status" value="1"/>
</dbReference>
<keyword evidence="6" id="KW-0472">Membrane</keyword>
<feature type="transmembrane region" description="Helical" evidence="6">
    <location>
        <begin position="154"/>
        <end position="174"/>
    </location>
</feature>
<dbReference type="EMBL" id="JADPIE010000007">
    <property type="protein sequence ID" value="MBF8437847.1"/>
    <property type="molecule type" value="Genomic_DNA"/>
</dbReference>
<feature type="region of interest" description="Disordered" evidence="5">
    <location>
        <begin position="487"/>
        <end position="514"/>
    </location>
</feature>
<evidence type="ECO:0000259" key="8">
    <source>
        <dbReference type="PROSITE" id="PS50885"/>
    </source>
</evidence>
<dbReference type="PROSITE" id="PS50885">
    <property type="entry name" value="HAMP"/>
    <property type="match status" value="1"/>
</dbReference>
<feature type="domain" description="HAMP" evidence="8">
    <location>
        <begin position="174"/>
        <end position="227"/>
    </location>
</feature>
<dbReference type="InterPro" id="IPR003660">
    <property type="entry name" value="HAMP_dom"/>
</dbReference>
<dbReference type="GO" id="GO:0004888">
    <property type="term" value="F:transmembrane signaling receptor activity"/>
    <property type="evidence" value="ECO:0007669"/>
    <property type="project" value="InterPro"/>
</dbReference>
<dbReference type="AlphaFoldDB" id="A0A931FBD1"/>
<dbReference type="SMART" id="SM00283">
    <property type="entry name" value="MA"/>
    <property type="match status" value="1"/>
</dbReference>
<dbReference type="RefSeq" id="WP_270454880.1">
    <property type="nucleotide sequence ID" value="NZ_JADPIE010000007.1"/>
</dbReference>
<dbReference type="PROSITE" id="PS50111">
    <property type="entry name" value="CHEMOTAXIS_TRANSDUC_2"/>
    <property type="match status" value="1"/>
</dbReference>
<keyword evidence="10" id="KW-1185">Reference proteome</keyword>
<keyword evidence="6" id="KW-1133">Transmembrane helix</keyword>
<comment type="similarity">
    <text evidence="2">Belongs to the methyl-accepting chemotaxis (MCP) protein family.</text>
</comment>
<dbReference type="SMART" id="SM00304">
    <property type="entry name" value="HAMP"/>
    <property type="match status" value="1"/>
</dbReference>
<dbReference type="Gene3D" id="1.10.287.950">
    <property type="entry name" value="Methyl-accepting chemotaxis protein"/>
    <property type="match status" value="1"/>
</dbReference>
<sequence>MFKKIKYKFLFSVIAVMVIAFAVVLAVMITNQSSQVTDNFHREVEREFEVTTISSASPLYINDPEHNDLESEVRDFFERYQLLHLTIDDRQDENVFTFTRDDDFADVAALETDDDVFQQQNDIVAADNTYLGQITAYYDESAAQAEIASFRNNVILGSFIIILLVSFTVFFIASKITRPITEAREFAENISAGDLNQEQLANQSKDEVGDLSRSLNQMQGNLKDIIGQVTRFAERLSESSENLTANSEEISASAHEVTQAIEQVAEGAGTQVEKINITDSNISNLAAEIESLTEMTAEMNDQASSMIGDIEAGNNSMGHSIAEINKVNNQSEEVSAKINELSELSLKINEIIELINGISQQTNLLALNAAIEAARAGEAGRGFSVVADEIRELAEESASATEEISNLIKEIQAKSEEAVRTTDQTEKVVDSSVSSIKETSQSLDQIDQAARALLDRLENIDNAANTMEDSSEKVKQAIQEITAISEDTTSQTEEITAASEEQSSSTSEIVEASEKLAEMSRELKATVDKFDI</sequence>
<dbReference type="SUPFAM" id="SSF58104">
    <property type="entry name" value="Methyl-accepting chemotaxis protein (MCP) signaling domain"/>
    <property type="match status" value="1"/>
</dbReference>
<dbReference type="PANTHER" id="PTHR32089">
    <property type="entry name" value="METHYL-ACCEPTING CHEMOTAXIS PROTEIN MCPB"/>
    <property type="match status" value="1"/>
</dbReference>
<evidence type="ECO:0000256" key="1">
    <source>
        <dbReference type="ARBA" id="ARBA00023224"/>
    </source>
</evidence>
<dbReference type="CDD" id="cd06225">
    <property type="entry name" value="HAMP"/>
    <property type="match status" value="1"/>
</dbReference>
<evidence type="ECO:0000259" key="7">
    <source>
        <dbReference type="PROSITE" id="PS50111"/>
    </source>
</evidence>
<dbReference type="Pfam" id="PF00015">
    <property type="entry name" value="MCPsignal"/>
    <property type="match status" value="1"/>
</dbReference>
<keyword evidence="4" id="KW-0175">Coiled coil</keyword>
<accession>A0A931FBD1</accession>
<dbReference type="InterPro" id="IPR004089">
    <property type="entry name" value="MCPsignal_dom"/>
</dbReference>
<proteinExistence type="inferred from homology"/>
<protein>
    <submittedName>
        <fullName evidence="9">HAMP domain-containing protein</fullName>
    </submittedName>
</protein>
<reference evidence="9" key="1">
    <citation type="submission" date="2020-11" db="EMBL/GenBank/DDBJ databases">
        <title>Halonatronomonas betainensis gen. nov., sp. nov. a novel haloalkaliphilic representative of the family Halanaerobiacae capable of betaine degradation.</title>
        <authorList>
            <person name="Boltyanskaya Y."/>
            <person name="Kevbrin V."/>
            <person name="Detkova E."/>
            <person name="Grouzdev D.S."/>
            <person name="Koziaeva V."/>
            <person name="Zhilina T."/>
        </authorList>
    </citation>
    <scope>NUCLEOTIDE SEQUENCE</scope>
    <source>
        <strain evidence="9">Z-7014</strain>
    </source>
</reference>
<dbReference type="GO" id="GO:0016020">
    <property type="term" value="C:membrane"/>
    <property type="evidence" value="ECO:0007669"/>
    <property type="project" value="InterPro"/>
</dbReference>